<dbReference type="InterPro" id="IPR036236">
    <property type="entry name" value="Znf_C2H2_sf"/>
</dbReference>
<dbReference type="STRING" id="34690.A0A182TKT6"/>
<dbReference type="PANTHER" id="PTHR21402">
    <property type="entry name" value="GAMETOCYTE SPECIFIC FACTOR 1-RELATED"/>
    <property type="match status" value="1"/>
</dbReference>
<protein>
    <recommendedName>
        <fullName evidence="4">CHHC U11-48K-type domain-containing protein</fullName>
    </recommendedName>
</protein>
<evidence type="ECO:0000313" key="5">
    <source>
        <dbReference type="EnsemblMetazoa" id="AMEC004130-PA"/>
    </source>
</evidence>
<sequence>MNMTPIEITNFGAVVQCPYNKSHTILAHRFAKHLIKCRRQHPNAKIAICPFNSSHHVNEQEMKVHTTTCPDQGQIKSFMYPIGCPANPSMDSTLIPSDQGVTGGLMYNTLVPSDQSVAAGLIDSTMVASGTGIPDEAAHCSTSNSLCEEENWDDMDEPPYNPQEYCERNLIIRKATQKTKSQRRQFREAERKRFEILKNRDAFPQNRET</sequence>
<organism evidence="5 6">
    <name type="scientific">Anopheles melas</name>
    <dbReference type="NCBI Taxonomy" id="34690"/>
    <lineage>
        <taxon>Eukaryota</taxon>
        <taxon>Metazoa</taxon>
        <taxon>Ecdysozoa</taxon>
        <taxon>Arthropoda</taxon>
        <taxon>Hexapoda</taxon>
        <taxon>Insecta</taxon>
        <taxon>Pterygota</taxon>
        <taxon>Neoptera</taxon>
        <taxon>Endopterygota</taxon>
        <taxon>Diptera</taxon>
        <taxon>Nematocera</taxon>
        <taxon>Culicoidea</taxon>
        <taxon>Culicidae</taxon>
        <taxon>Anophelinae</taxon>
        <taxon>Anopheles</taxon>
    </lineage>
</organism>
<dbReference type="SUPFAM" id="SSF57667">
    <property type="entry name" value="beta-beta-alpha zinc fingers"/>
    <property type="match status" value="1"/>
</dbReference>
<dbReference type="InterPro" id="IPR022776">
    <property type="entry name" value="TRM13/UPF0224_CHHC_Znf_dom"/>
</dbReference>
<reference evidence="5" key="2">
    <citation type="submission" date="2020-05" db="UniProtKB">
        <authorList>
            <consortium name="EnsemblMetazoa"/>
        </authorList>
    </citation>
    <scope>IDENTIFICATION</scope>
    <source>
        <strain evidence="5">CM1001059</strain>
    </source>
</reference>
<dbReference type="InterPro" id="IPR051591">
    <property type="entry name" value="UPF0224_FAM112_RNA_Proc"/>
</dbReference>
<keyword evidence="6" id="KW-1185">Reference proteome</keyword>
<proteinExistence type="predicted"/>
<keyword evidence="2" id="KW-0863">Zinc-finger</keyword>
<evidence type="ECO:0000313" key="6">
    <source>
        <dbReference type="Proteomes" id="UP000075902"/>
    </source>
</evidence>
<keyword evidence="3" id="KW-0862">Zinc</keyword>
<evidence type="ECO:0000256" key="1">
    <source>
        <dbReference type="ARBA" id="ARBA00022723"/>
    </source>
</evidence>
<dbReference type="Proteomes" id="UP000075902">
    <property type="component" value="Unassembled WGS sequence"/>
</dbReference>
<keyword evidence="1" id="KW-0479">Metal-binding</keyword>
<evidence type="ECO:0000259" key="4">
    <source>
        <dbReference type="PROSITE" id="PS51800"/>
    </source>
</evidence>
<feature type="domain" description="CHHC U11-48K-type" evidence="4">
    <location>
        <begin position="14"/>
        <end position="41"/>
    </location>
</feature>
<dbReference type="PANTHER" id="PTHR21402:SF5">
    <property type="entry name" value="GAMETOCYTE SPECIFIC FACTOR 1"/>
    <property type="match status" value="1"/>
</dbReference>
<feature type="domain" description="CHHC U11-48K-type" evidence="4">
    <location>
        <begin position="46"/>
        <end position="73"/>
    </location>
</feature>
<dbReference type="GO" id="GO:0008270">
    <property type="term" value="F:zinc ion binding"/>
    <property type="evidence" value="ECO:0007669"/>
    <property type="project" value="UniProtKB-KW"/>
</dbReference>
<dbReference type="EnsemblMetazoa" id="AMEC004130-RA">
    <property type="protein sequence ID" value="AMEC004130-PA"/>
    <property type="gene ID" value="AMEC004130"/>
</dbReference>
<dbReference type="PROSITE" id="PS51800">
    <property type="entry name" value="ZF_CHHC_U11_48K"/>
    <property type="match status" value="2"/>
</dbReference>
<evidence type="ECO:0000256" key="3">
    <source>
        <dbReference type="ARBA" id="ARBA00022833"/>
    </source>
</evidence>
<accession>A0A182TKT6</accession>
<evidence type="ECO:0000256" key="2">
    <source>
        <dbReference type="ARBA" id="ARBA00022771"/>
    </source>
</evidence>
<name>A0A182TKT6_9DIPT</name>
<reference evidence="6" key="1">
    <citation type="submission" date="2014-01" db="EMBL/GenBank/DDBJ databases">
        <title>The Genome Sequence of Anopheles melas CM1001059_A (V2).</title>
        <authorList>
            <consortium name="The Broad Institute Genomics Platform"/>
            <person name="Neafsey D.E."/>
            <person name="Besansky N."/>
            <person name="Howell P."/>
            <person name="Walton C."/>
            <person name="Young S.K."/>
            <person name="Zeng Q."/>
            <person name="Gargeya S."/>
            <person name="Fitzgerald M."/>
            <person name="Haas B."/>
            <person name="Abouelleil A."/>
            <person name="Allen A.W."/>
            <person name="Alvarado L."/>
            <person name="Arachchi H.M."/>
            <person name="Berlin A.M."/>
            <person name="Chapman S.B."/>
            <person name="Gainer-Dewar J."/>
            <person name="Goldberg J."/>
            <person name="Griggs A."/>
            <person name="Gujja S."/>
            <person name="Hansen M."/>
            <person name="Howarth C."/>
            <person name="Imamovic A."/>
            <person name="Ireland A."/>
            <person name="Larimer J."/>
            <person name="McCowan C."/>
            <person name="Murphy C."/>
            <person name="Pearson M."/>
            <person name="Poon T.W."/>
            <person name="Priest M."/>
            <person name="Roberts A."/>
            <person name="Saif S."/>
            <person name="Shea T."/>
            <person name="Sisk P."/>
            <person name="Sykes S."/>
            <person name="Wortman J."/>
            <person name="Nusbaum C."/>
            <person name="Birren B."/>
        </authorList>
    </citation>
    <scope>NUCLEOTIDE SEQUENCE [LARGE SCALE GENOMIC DNA]</scope>
    <source>
        <strain evidence="6">CM1001059</strain>
    </source>
</reference>
<dbReference type="AlphaFoldDB" id="A0A182TKT6"/>
<dbReference type="VEuPathDB" id="VectorBase:AMEC004130"/>
<dbReference type="Pfam" id="PF05253">
    <property type="entry name" value="zf-U11-48K"/>
    <property type="match status" value="2"/>
</dbReference>